<sequence length="110" mass="12195">MSTKSFSDVLQELRYGTLHDELSEKLQEVVNACVETGKVGGLTLSIKLKPGKSGELELIDQIKTQIPELEKGTSIMWATPEGNLQRQDPRQMTIDGLKSIGKEDRPLKTV</sequence>
<dbReference type="OrthoDB" id="8613069at2"/>
<protein>
    <submittedName>
        <fullName evidence="1">Uncharacterized protein</fullName>
    </submittedName>
</protein>
<dbReference type="AlphaFoldDB" id="A0A3A1YXF0"/>
<accession>A0A3A1YXF0</accession>
<dbReference type="Proteomes" id="UP000266206">
    <property type="component" value="Unassembled WGS sequence"/>
</dbReference>
<evidence type="ECO:0000313" key="1">
    <source>
        <dbReference type="EMBL" id="RIY41979.1"/>
    </source>
</evidence>
<comment type="caution">
    <text evidence="1">The sequence shown here is derived from an EMBL/GenBank/DDBJ whole genome shotgun (WGS) entry which is preliminary data.</text>
</comment>
<name>A0A3A1YXF0_9BURK</name>
<proteinExistence type="predicted"/>
<dbReference type="EMBL" id="NQYH01000001">
    <property type="protein sequence ID" value="RIY41979.1"/>
    <property type="molecule type" value="Genomic_DNA"/>
</dbReference>
<reference evidence="1 2" key="1">
    <citation type="submission" date="2017-08" db="EMBL/GenBank/DDBJ databases">
        <title>Pusillimonas indicus sp. nov., a member of the family Alcaligenaceae isolated from surface seawater.</title>
        <authorList>
            <person name="Li J."/>
        </authorList>
    </citation>
    <scope>NUCLEOTIDE SEQUENCE [LARGE SCALE GENOMIC DNA]</scope>
    <source>
        <strain evidence="1 2">L52-1-41</strain>
    </source>
</reference>
<dbReference type="RefSeq" id="WP_119515205.1">
    <property type="nucleotide sequence ID" value="NZ_NQYH01000001.1"/>
</dbReference>
<evidence type="ECO:0000313" key="2">
    <source>
        <dbReference type="Proteomes" id="UP000266206"/>
    </source>
</evidence>
<organism evidence="1 2">
    <name type="scientific">Neopusillimonas maritima</name>
    <dbReference type="NCBI Taxonomy" id="2026239"/>
    <lineage>
        <taxon>Bacteria</taxon>
        <taxon>Pseudomonadati</taxon>
        <taxon>Pseudomonadota</taxon>
        <taxon>Betaproteobacteria</taxon>
        <taxon>Burkholderiales</taxon>
        <taxon>Alcaligenaceae</taxon>
        <taxon>Neopusillimonas</taxon>
    </lineage>
</organism>
<gene>
    <name evidence="1" type="ORF">CJP73_00595</name>
</gene>